<evidence type="ECO:0000256" key="2">
    <source>
        <dbReference type="SAM" id="Phobius"/>
    </source>
</evidence>
<keyword evidence="5" id="KW-1185">Reference proteome</keyword>
<evidence type="ECO:0000313" key="4">
    <source>
        <dbReference type="EMBL" id="MFI0791668.1"/>
    </source>
</evidence>
<feature type="region of interest" description="Disordered" evidence="1">
    <location>
        <begin position="327"/>
        <end position="368"/>
    </location>
</feature>
<feature type="signal peptide" evidence="3">
    <location>
        <begin position="1"/>
        <end position="32"/>
    </location>
</feature>
<organism evidence="4 5">
    <name type="scientific">Micromonospora rubida</name>
    <dbReference type="NCBI Taxonomy" id="2697657"/>
    <lineage>
        <taxon>Bacteria</taxon>
        <taxon>Bacillati</taxon>
        <taxon>Actinomycetota</taxon>
        <taxon>Actinomycetes</taxon>
        <taxon>Micromonosporales</taxon>
        <taxon>Micromonosporaceae</taxon>
        <taxon>Micromonospora</taxon>
    </lineage>
</organism>
<feature type="chain" id="PRO_5046520423" evidence="3">
    <location>
        <begin position="33"/>
        <end position="414"/>
    </location>
</feature>
<keyword evidence="2" id="KW-0472">Membrane</keyword>
<feature type="compositionally biased region" description="Gly residues" evidence="1">
    <location>
        <begin position="359"/>
        <end position="368"/>
    </location>
</feature>
<dbReference type="EMBL" id="JBIRPU010000002">
    <property type="protein sequence ID" value="MFI0791668.1"/>
    <property type="molecule type" value="Genomic_DNA"/>
</dbReference>
<evidence type="ECO:0000256" key="3">
    <source>
        <dbReference type="SAM" id="SignalP"/>
    </source>
</evidence>
<sequence>MTSFHRSALARVGAVALLAAGGLATVAAPAQAADQADLALVPLSQNLARGVEAAKAKPFKFTVDNTRSSVAARDVRVTVETKGLTKRVGFVVPDGCDVSGTAFTCLLGDLAGGTSEDFGIPLFSTGGRGKGGALKVTVASSTADPNVGDNSETVDVTVTRPGYDLTSWVQDGYANVVVDGAQSNEPDLKPIPRGATAPLDWAIYNDGSRRATGVFYAITLPAKVSFAKLPESCVEQKTDGPAQAFCEDAGAVIRPGEYYTDDVRVKVADDADQPVLRIGELFAYGLDEAQGAPESEPQVASAAQRRAFTETDEVDNQAVFDVFVDLSAQPTPTPTPTPAPTGTPTAGPSGEPSATTSPGTGGGGGGGGLPVTGVQAGLIGGIGGAVLLAGGALLVLSRRRRVLLVTPGDEKSNH</sequence>
<dbReference type="NCBIfam" id="TIGR01167">
    <property type="entry name" value="LPXTG_anchor"/>
    <property type="match status" value="1"/>
</dbReference>
<reference evidence="4 5" key="1">
    <citation type="submission" date="2024-10" db="EMBL/GenBank/DDBJ databases">
        <title>The Natural Products Discovery Center: Release of the First 8490 Sequenced Strains for Exploring Actinobacteria Biosynthetic Diversity.</title>
        <authorList>
            <person name="Kalkreuter E."/>
            <person name="Kautsar S.A."/>
            <person name="Yang D."/>
            <person name="Bader C.D."/>
            <person name="Teijaro C.N."/>
            <person name="Fluegel L."/>
            <person name="Davis C.M."/>
            <person name="Simpson J.R."/>
            <person name="Lauterbach L."/>
            <person name="Steele A.D."/>
            <person name="Gui C."/>
            <person name="Meng S."/>
            <person name="Li G."/>
            <person name="Viehrig K."/>
            <person name="Ye F."/>
            <person name="Su P."/>
            <person name="Kiefer A.F."/>
            <person name="Nichols A."/>
            <person name="Cepeda A.J."/>
            <person name="Yan W."/>
            <person name="Fan B."/>
            <person name="Jiang Y."/>
            <person name="Adhikari A."/>
            <person name="Zheng C.-J."/>
            <person name="Schuster L."/>
            <person name="Cowan T.M."/>
            <person name="Smanski M.J."/>
            <person name="Chevrette M.G."/>
            <person name="De Carvalho L.P.S."/>
            <person name="Shen B."/>
        </authorList>
    </citation>
    <scope>NUCLEOTIDE SEQUENCE [LARGE SCALE GENOMIC DNA]</scope>
    <source>
        <strain evidence="4 5">NPDC021253</strain>
    </source>
</reference>
<feature type="compositionally biased region" description="Pro residues" evidence="1">
    <location>
        <begin position="331"/>
        <end position="341"/>
    </location>
</feature>
<dbReference type="Proteomes" id="UP001611075">
    <property type="component" value="Unassembled WGS sequence"/>
</dbReference>
<proteinExistence type="predicted"/>
<comment type="caution">
    <text evidence="4">The sequence shown here is derived from an EMBL/GenBank/DDBJ whole genome shotgun (WGS) entry which is preliminary data.</text>
</comment>
<gene>
    <name evidence="4" type="ORF">ACH4OY_03040</name>
</gene>
<keyword evidence="2" id="KW-1133">Transmembrane helix</keyword>
<evidence type="ECO:0000256" key="1">
    <source>
        <dbReference type="SAM" id="MobiDB-lite"/>
    </source>
</evidence>
<accession>A0ABW7SDB0</accession>
<feature type="transmembrane region" description="Helical" evidence="2">
    <location>
        <begin position="376"/>
        <end position="396"/>
    </location>
</feature>
<evidence type="ECO:0000313" key="5">
    <source>
        <dbReference type="Proteomes" id="UP001611075"/>
    </source>
</evidence>
<dbReference type="RefSeq" id="WP_396676348.1">
    <property type="nucleotide sequence ID" value="NZ_JBIRPU010000002.1"/>
</dbReference>
<protein>
    <submittedName>
        <fullName evidence="4">LPXTG cell wall anchor domain-containing protein</fullName>
    </submittedName>
</protein>
<keyword evidence="2" id="KW-0812">Transmembrane</keyword>
<feature type="region of interest" description="Disordered" evidence="1">
    <location>
        <begin position="289"/>
        <end position="310"/>
    </location>
</feature>
<keyword evidence="3" id="KW-0732">Signal</keyword>
<feature type="compositionally biased region" description="Low complexity" evidence="1">
    <location>
        <begin position="342"/>
        <end position="358"/>
    </location>
</feature>
<name>A0ABW7SDB0_9ACTN</name>